<name>A0ABW4USK5_9BACL</name>
<dbReference type="RefSeq" id="WP_204824099.1">
    <property type="nucleotide sequence ID" value="NZ_JBHUGF010000010.1"/>
</dbReference>
<protein>
    <submittedName>
        <fullName evidence="1">Uncharacterized protein</fullName>
    </submittedName>
</protein>
<dbReference type="EMBL" id="JBHUGF010000010">
    <property type="protein sequence ID" value="MFD1990408.1"/>
    <property type="molecule type" value="Genomic_DNA"/>
</dbReference>
<evidence type="ECO:0000313" key="1">
    <source>
        <dbReference type="EMBL" id="MFD1990408.1"/>
    </source>
</evidence>
<keyword evidence="2" id="KW-1185">Reference proteome</keyword>
<reference evidence="2" key="1">
    <citation type="journal article" date="2019" name="Int. J. Syst. Evol. Microbiol.">
        <title>The Global Catalogue of Microorganisms (GCM) 10K type strain sequencing project: providing services to taxonomists for standard genome sequencing and annotation.</title>
        <authorList>
            <consortium name="The Broad Institute Genomics Platform"/>
            <consortium name="The Broad Institute Genome Sequencing Center for Infectious Disease"/>
            <person name="Wu L."/>
            <person name="Ma J."/>
        </authorList>
    </citation>
    <scope>NUCLEOTIDE SEQUENCE [LARGE SCALE GENOMIC DNA]</scope>
    <source>
        <strain evidence="2">CGMCC 1.15067</strain>
    </source>
</reference>
<sequence>MVCDLKSTKYYEKKKNFEVSELKDSFKEVKTSNTANTKNLLCGHHDKTLFNKIDNKITFNEKNKDYPEQCFQIAFRSFLFKYIHSMQVGDSEISLRHHLAFDAVYDLNKEKEEAYFLKFKEAYMQSEWEVLNTEIYTILTKIHFISCVSLFPYSYMKYRYGGHIKEKLFMNIFPEDGGTKIVISYFKKDSKHCEIITKKLNYWYKNGNFKKIELFLTRCVLLFDLNVTYRPSYYKKLLENDNRAKIFFELSFLIRNLIDIIFTYHKTINIKIR</sequence>
<proteinExistence type="predicted"/>
<dbReference type="Proteomes" id="UP001597403">
    <property type="component" value="Unassembled WGS sequence"/>
</dbReference>
<gene>
    <name evidence="1" type="ORF">ACFSGI_10590</name>
</gene>
<accession>A0ABW4USK5</accession>
<comment type="caution">
    <text evidence="1">The sequence shown here is derived from an EMBL/GenBank/DDBJ whole genome shotgun (WGS) entry which is preliminary data.</text>
</comment>
<organism evidence="1 2">
    <name type="scientific">Paenibacillus nicotianae</name>
    <dbReference type="NCBI Taxonomy" id="1526551"/>
    <lineage>
        <taxon>Bacteria</taxon>
        <taxon>Bacillati</taxon>
        <taxon>Bacillota</taxon>
        <taxon>Bacilli</taxon>
        <taxon>Bacillales</taxon>
        <taxon>Paenibacillaceae</taxon>
        <taxon>Paenibacillus</taxon>
    </lineage>
</organism>
<evidence type="ECO:0000313" key="2">
    <source>
        <dbReference type="Proteomes" id="UP001597403"/>
    </source>
</evidence>